<dbReference type="GO" id="GO:0030335">
    <property type="term" value="P:positive regulation of cell migration"/>
    <property type="evidence" value="ECO:0007669"/>
    <property type="project" value="TreeGrafter"/>
</dbReference>
<dbReference type="SMART" id="SM00423">
    <property type="entry name" value="PSI"/>
    <property type="match status" value="1"/>
</dbReference>
<name>A0AAY4DPK4_9TELE</name>
<dbReference type="FunFam" id="2.130.10.10:FF:000223">
    <property type="entry name" value="semaphorin-7A isoform X1"/>
    <property type="match status" value="1"/>
</dbReference>
<proteinExistence type="inferred from homology"/>
<reference evidence="9" key="3">
    <citation type="submission" date="2025-09" db="UniProtKB">
        <authorList>
            <consortium name="Ensembl"/>
        </authorList>
    </citation>
    <scope>IDENTIFICATION</scope>
</reference>
<dbReference type="SUPFAM" id="SSF103575">
    <property type="entry name" value="Plexin repeat"/>
    <property type="match status" value="1"/>
</dbReference>
<dbReference type="GeneTree" id="ENSGT00940000165314"/>
<comment type="similarity">
    <text evidence="2">Belongs to the semaphorin family.</text>
</comment>
<evidence type="ECO:0000256" key="2">
    <source>
        <dbReference type="ARBA" id="ARBA00009492"/>
    </source>
</evidence>
<evidence type="ECO:0000256" key="5">
    <source>
        <dbReference type="ARBA" id="ARBA00023180"/>
    </source>
</evidence>
<evidence type="ECO:0000256" key="3">
    <source>
        <dbReference type="ARBA" id="ARBA00023136"/>
    </source>
</evidence>
<feature type="domain" description="Ig-like" evidence="7">
    <location>
        <begin position="397"/>
        <end position="478"/>
    </location>
</feature>
<evidence type="ECO:0000259" key="7">
    <source>
        <dbReference type="PROSITE" id="PS50835"/>
    </source>
</evidence>
<dbReference type="PROSITE" id="PS50835">
    <property type="entry name" value="IG_LIKE"/>
    <property type="match status" value="1"/>
</dbReference>
<keyword evidence="3" id="KW-0472">Membrane</keyword>
<dbReference type="Pfam" id="PF01403">
    <property type="entry name" value="Sema"/>
    <property type="match status" value="1"/>
</dbReference>
<dbReference type="SUPFAM" id="SSF48726">
    <property type="entry name" value="Immunoglobulin"/>
    <property type="match status" value="1"/>
</dbReference>
<evidence type="ECO:0000313" key="10">
    <source>
        <dbReference type="Proteomes" id="UP000694580"/>
    </source>
</evidence>
<dbReference type="FunFam" id="2.60.40.10:FF:001170">
    <property type="entry name" value="Sema domain, immunoglobulin domain (Ig), short basic domain, secreted, (Semaphorin) 3F"/>
    <property type="match status" value="1"/>
</dbReference>
<dbReference type="GO" id="GO:0071526">
    <property type="term" value="P:semaphorin-plexin signaling pathway"/>
    <property type="evidence" value="ECO:0007669"/>
    <property type="project" value="TreeGrafter"/>
</dbReference>
<dbReference type="GO" id="GO:0005886">
    <property type="term" value="C:plasma membrane"/>
    <property type="evidence" value="ECO:0007669"/>
    <property type="project" value="TreeGrafter"/>
</dbReference>
<evidence type="ECO:0000256" key="4">
    <source>
        <dbReference type="ARBA" id="ARBA00023157"/>
    </source>
</evidence>
<evidence type="ECO:0000259" key="8">
    <source>
        <dbReference type="PROSITE" id="PS51004"/>
    </source>
</evidence>
<reference evidence="9" key="2">
    <citation type="submission" date="2025-08" db="UniProtKB">
        <authorList>
            <consortium name="Ensembl"/>
        </authorList>
    </citation>
    <scope>IDENTIFICATION</scope>
</reference>
<dbReference type="InterPro" id="IPR016201">
    <property type="entry name" value="PSI"/>
</dbReference>
<dbReference type="SMART" id="SM00630">
    <property type="entry name" value="Sema"/>
    <property type="match status" value="1"/>
</dbReference>
<evidence type="ECO:0000256" key="1">
    <source>
        <dbReference type="ARBA" id="ARBA00004370"/>
    </source>
</evidence>
<dbReference type="InterPro" id="IPR027231">
    <property type="entry name" value="Semaphorin"/>
</dbReference>
<dbReference type="GO" id="GO:0030215">
    <property type="term" value="F:semaphorin receptor binding"/>
    <property type="evidence" value="ECO:0007669"/>
    <property type="project" value="InterPro"/>
</dbReference>
<dbReference type="InterPro" id="IPR007110">
    <property type="entry name" value="Ig-like_dom"/>
</dbReference>
<feature type="domain" description="Sema" evidence="8">
    <location>
        <begin position="1"/>
        <end position="363"/>
    </location>
</feature>
<keyword evidence="4" id="KW-1015">Disulfide bond</keyword>
<protein>
    <recommendedName>
        <fullName evidence="11">Sema domain-containing protein</fullName>
    </recommendedName>
</protein>
<evidence type="ECO:0000256" key="6">
    <source>
        <dbReference type="PROSITE-ProRule" id="PRU00352"/>
    </source>
</evidence>
<dbReference type="GO" id="GO:0007411">
    <property type="term" value="P:axon guidance"/>
    <property type="evidence" value="ECO:0007669"/>
    <property type="project" value="TreeGrafter"/>
</dbReference>
<dbReference type="InterPro" id="IPR002165">
    <property type="entry name" value="Plexin_repeat"/>
</dbReference>
<dbReference type="Gene3D" id="2.60.40.10">
    <property type="entry name" value="Immunoglobulins"/>
    <property type="match status" value="1"/>
</dbReference>
<dbReference type="PROSITE" id="PS51004">
    <property type="entry name" value="SEMA"/>
    <property type="match status" value="1"/>
</dbReference>
<comment type="subcellular location">
    <subcellularLocation>
        <location evidence="1">Membrane</location>
    </subcellularLocation>
</comment>
<keyword evidence="10" id="KW-1185">Reference proteome</keyword>
<dbReference type="AlphaFoldDB" id="A0AAY4DPK4"/>
<accession>A0AAY4DPK4</accession>
<sequence>MCDNFITVIEKVNDTFVVCGTNAGTPKCWLLNNTVVSDVPNGRMTSASDISPPFPSQRSISLSADGNLYSALSAVGGQQGSIRRTYGSSKLLRTESKWLLNPQFAGAAVIPAAQKYKEEIYFFFSEINKTTSVDEQPYRARIGRICMSDEGGLRNLLADSWSTFLKARVMCGSGNTPQQYNNIKQASVLTAMEKRTGIIYGLFSNAWDTTVVCAYSIEDIDQAFSTSRLKGYSIPLSVHRPGTCRNSTTSQHADTLKIIKDHPEIEDVIRPIGEEPLGLPTEDHFTHIVADAVLAVNEEHYSVLYIGTEQGKVLKVLHTNEEAFIISQFSLFHNEGPVLSMVIDSQKGHLYVGTAMEVQRLPLADCSRYGDSCPDCILSRDPYCGWDSTRRKCVAVPVHSTVPKNVVINSNGPVFLPCPVRSYHATYRWEKDHSGQKHYPCSISGSSCVLAPTPDLPLKEGVFRCMTLENGLKREVVSYRLVFNSAILPTSSSFLGPSLLFAAATRWIL</sequence>
<dbReference type="PANTHER" id="PTHR11036:SF85">
    <property type="entry name" value="SI:CH211-113G11.6 ISOFORM X1"/>
    <property type="match status" value="1"/>
</dbReference>
<gene>
    <name evidence="9" type="primary">si:ch211-113g11.6</name>
</gene>
<evidence type="ECO:0000313" key="9">
    <source>
        <dbReference type="Ensembl" id="ENSDCDP00010047452.1"/>
    </source>
</evidence>
<dbReference type="Pfam" id="PF01437">
    <property type="entry name" value="PSI"/>
    <property type="match status" value="1"/>
</dbReference>
<dbReference type="GO" id="GO:0001755">
    <property type="term" value="P:neural crest cell migration"/>
    <property type="evidence" value="ECO:0007669"/>
    <property type="project" value="TreeGrafter"/>
</dbReference>
<dbReference type="PANTHER" id="PTHR11036">
    <property type="entry name" value="SEMAPHORIN"/>
    <property type="match status" value="1"/>
</dbReference>
<evidence type="ECO:0008006" key="11">
    <source>
        <dbReference type="Google" id="ProtNLM"/>
    </source>
</evidence>
<dbReference type="InterPro" id="IPR036352">
    <property type="entry name" value="Semap_dom_sf"/>
</dbReference>
<organism evidence="9 10">
    <name type="scientific">Denticeps clupeoides</name>
    <name type="common">denticle herring</name>
    <dbReference type="NCBI Taxonomy" id="299321"/>
    <lineage>
        <taxon>Eukaryota</taxon>
        <taxon>Metazoa</taxon>
        <taxon>Chordata</taxon>
        <taxon>Craniata</taxon>
        <taxon>Vertebrata</taxon>
        <taxon>Euteleostomi</taxon>
        <taxon>Actinopterygii</taxon>
        <taxon>Neopterygii</taxon>
        <taxon>Teleostei</taxon>
        <taxon>Clupei</taxon>
        <taxon>Clupeiformes</taxon>
        <taxon>Denticipitoidei</taxon>
        <taxon>Denticipitidae</taxon>
        <taxon>Denticeps</taxon>
    </lineage>
</organism>
<dbReference type="Gene3D" id="2.130.10.10">
    <property type="entry name" value="YVTN repeat-like/Quinoprotein amine dehydrogenase"/>
    <property type="match status" value="1"/>
</dbReference>
<dbReference type="Ensembl" id="ENSDCDT00010057688.1">
    <property type="protein sequence ID" value="ENSDCDP00010047452.1"/>
    <property type="gene ID" value="ENSDCDG00010028722.1"/>
</dbReference>
<comment type="caution">
    <text evidence="6">Lacks conserved residue(s) required for the propagation of feature annotation.</text>
</comment>
<dbReference type="InterPro" id="IPR013783">
    <property type="entry name" value="Ig-like_fold"/>
</dbReference>
<dbReference type="InterPro" id="IPR015943">
    <property type="entry name" value="WD40/YVTN_repeat-like_dom_sf"/>
</dbReference>
<keyword evidence="5" id="KW-0325">Glycoprotein</keyword>
<dbReference type="InterPro" id="IPR036179">
    <property type="entry name" value="Ig-like_dom_sf"/>
</dbReference>
<dbReference type="GO" id="GO:0045499">
    <property type="term" value="F:chemorepellent activity"/>
    <property type="evidence" value="ECO:0007669"/>
    <property type="project" value="TreeGrafter"/>
</dbReference>
<reference evidence="9 10" key="1">
    <citation type="submission" date="2020-06" db="EMBL/GenBank/DDBJ databases">
        <authorList>
            <consortium name="Wellcome Sanger Institute Data Sharing"/>
        </authorList>
    </citation>
    <scope>NUCLEOTIDE SEQUENCE [LARGE SCALE GENOMIC DNA]</scope>
</reference>
<dbReference type="Gene3D" id="3.30.1680.10">
    <property type="entry name" value="ligand-binding face of the semaphorins, domain 2"/>
    <property type="match status" value="1"/>
</dbReference>
<dbReference type="InterPro" id="IPR001627">
    <property type="entry name" value="Semap_dom"/>
</dbReference>
<dbReference type="SUPFAM" id="SSF101912">
    <property type="entry name" value="Sema domain"/>
    <property type="match status" value="1"/>
</dbReference>
<dbReference type="Proteomes" id="UP000694580">
    <property type="component" value="Chromosome 5"/>
</dbReference>